<dbReference type="Gene3D" id="2.40.160.210">
    <property type="entry name" value="Acyl-CoA thioesterase, double hotdog domain"/>
    <property type="match status" value="1"/>
</dbReference>
<dbReference type="InterPro" id="IPR052389">
    <property type="entry name" value="Sec_Metab_Biosynth-Assoc"/>
</dbReference>
<dbReference type="Proteomes" id="UP000193467">
    <property type="component" value="Unassembled WGS sequence"/>
</dbReference>
<organism evidence="3 4">
    <name type="scientific">Leucosporidium creatinivorum</name>
    <dbReference type="NCBI Taxonomy" id="106004"/>
    <lineage>
        <taxon>Eukaryota</taxon>
        <taxon>Fungi</taxon>
        <taxon>Dikarya</taxon>
        <taxon>Basidiomycota</taxon>
        <taxon>Pucciniomycotina</taxon>
        <taxon>Microbotryomycetes</taxon>
        <taxon>Leucosporidiales</taxon>
        <taxon>Leucosporidium</taxon>
    </lineage>
</organism>
<evidence type="ECO:0000259" key="1">
    <source>
        <dbReference type="Pfam" id="PF13622"/>
    </source>
</evidence>
<dbReference type="PANTHER" id="PTHR38110:SF1">
    <property type="entry name" value="THIOESTERASE DOMAIN-CONTAINING PROTEIN"/>
    <property type="match status" value="1"/>
</dbReference>
<dbReference type="OrthoDB" id="2532955at2759"/>
<dbReference type="Pfam" id="PF20789">
    <property type="entry name" value="4HBT_3C"/>
    <property type="match status" value="1"/>
</dbReference>
<name>A0A1Y2FU16_9BASI</name>
<gene>
    <name evidence="3" type="ORF">BCR35DRAFT_351391</name>
</gene>
<reference evidence="3 4" key="1">
    <citation type="submission" date="2016-07" db="EMBL/GenBank/DDBJ databases">
        <title>Pervasive Adenine N6-methylation of Active Genes in Fungi.</title>
        <authorList>
            <consortium name="DOE Joint Genome Institute"/>
            <person name="Mondo S.J."/>
            <person name="Dannebaum R.O."/>
            <person name="Kuo R.C."/>
            <person name="Labutti K."/>
            <person name="Haridas S."/>
            <person name="Kuo A."/>
            <person name="Salamov A."/>
            <person name="Ahrendt S.R."/>
            <person name="Lipzen A."/>
            <person name="Sullivan W."/>
            <person name="Andreopoulos W.B."/>
            <person name="Clum A."/>
            <person name="Lindquist E."/>
            <person name="Daum C."/>
            <person name="Ramamoorthy G.K."/>
            <person name="Gryganskyi A."/>
            <person name="Culley D."/>
            <person name="Magnuson J.K."/>
            <person name="James T.Y."/>
            <person name="O'Malley M.A."/>
            <person name="Stajich J.E."/>
            <person name="Spatafora J.W."/>
            <person name="Visel A."/>
            <person name="Grigoriev I.V."/>
        </authorList>
    </citation>
    <scope>NUCLEOTIDE SEQUENCE [LARGE SCALE GENOMIC DNA]</scope>
    <source>
        <strain evidence="3 4">62-1032</strain>
    </source>
</reference>
<dbReference type="SUPFAM" id="SSF54637">
    <property type="entry name" value="Thioesterase/thiol ester dehydrase-isomerase"/>
    <property type="match status" value="1"/>
</dbReference>
<dbReference type="InterPro" id="IPR049450">
    <property type="entry name" value="ACOT8-like_C"/>
</dbReference>
<dbReference type="InParanoid" id="A0A1Y2FU16"/>
<dbReference type="InterPro" id="IPR042171">
    <property type="entry name" value="Acyl-CoA_hotdog"/>
</dbReference>
<dbReference type="InterPro" id="IPR029069">
    <property type="entry name" value="HotDog_dom_sf"/>
</dbReference>
<dbReference type="EMBL" id="MCGR01000013">
    <property type="protein sequence ID" value="ORY87503.1"/>
    <property type="molecule type" value="Genomic_DNA"/>
</dbReference>
<evidence type="ECO:0000313" key="4">
    <source>
        <dbReference type="Proteomes" id="UP000193467"/>
    </source>
</evidence>
<dbReference type="Pfam" id="PF13622">
    <property type="entry name" value="4HBT_3"/>
    <property type="match status" value="1"/>
</dbReference>
<feature type="domain" description="Acyl-CoA thioesterase-like C-terminal" evidence="2">
    <location>
        <begin position="186"/>
        <end position="312"/>
    </location>
</feature>
<dbReference type="AlphaFoldDB" id="A0A1Y2FU16"/>
<sequence length="352" mass="39392">MAPFSQARTTELLYKRRDGTAVYRAHIDVQWSVFGNPHGGYLLAVIIDALSKHQAESNLKPHHPDPAHLMTQFLQGTKPGRAEIHVKVLRIGKSWTNLRAELYQEGSLVITSLALYTVMPSLPLSPTPEPFSTVNQTLLPLTPSPYAPLTPFVTHPALCDPTPQSDEVHRRWSSNSVFWFLPERIKWAEDLGIKARREGKAEGQQKGESLKLEWGAWCEMTDEGEEADHATLPFWADMMSSIPELFPPRQRVDPHYYPTLSLSLQFHCRLPLPPSSPYLASPRTVGCYSHGSVIQQGRHEQLVEVWSAPGPIGEGEVQDEWRKRCVPLLTSTQIALSVGTGKMAGRTKPSKL</sequence>
<proteinExistence type="predicted"/>
<keyword evidence="4" id="KW-1185">Reference proteome</keyword>
<comment type="caution">
    <text evidence="3">The sequence shown here is derived from an EMBL/GenBank/DDBJ whole genome shotgun (WGS) entry which is preliminary data.</text>
</comment>
<protein>
    <submittedName>
        <fullName evidence="3">Thioesterase-like superfamily-domain-containing protein</fullName>
    </submittedName>
</protein>
<dbReference type="PANTHER" id="PTHR38110">
    <property type="entry name" value="CHROMOSOME 23, WHOLE GENOME SHOTGUN SEQUENCE"/>
    <property type="match status" value="1"/>
</dbReference>
<dbReference type="STRING" id="106004.A0A1Y2FU16"/>
<evidence type="ECO:0000259" key="2">
    <source>
        <dbReference type="Pfam" id="PF20789"/>
    </source>
</evidence>
<dbReference type="InterPro" id="IPR049449">
    <property type="entry name" value="TesB_ACOT8-like_N"/>
</dbReference>
<evidence type="ECO:0000313" key="3">
    <source>
        <dbReference type="EMBL" id="ORY87503.1"/>
    </source>
</evidence>
<feature type="domain" description="Acyl-CoA thioesterase-like N-terminal HotDog" evidence="1">
    <location>
        <begin position="30"/>
        <end position="115"/>
    </location>
</feature>
<accession>A0A1Y2FU16</accession>